<dbReference type="AlphaFoldDB" id="A0A1S2XVU2"/>
<organism evidence="3 4">
    <name type="scientific">Cicer arietinum</name>
    <name type="common">Chickpea</name>
    <name type="synonym">Garbanzo</name>
    <dbReference type="NCBI Taxonomy" id="3827"/>
    <lineage>
        <taxon>Eukaryota</taxon>
        <taxon>Viridiplantae</taxon>
        <taxon>Streptophyta</taxon>
        <taxon>Embryophyta</taxon>
        <taxon>Tracheophyta</taxon>
        <taxon>Spermatophyta</taxon>
        <taxon>Magnoliopsida</taxon>
        <taxon>eudicotyledons</taxon>
        <taxon>Gunneridae</taxon>
        <taxon>Pentapetalae</taxon>
        <taxon>rosids</taxon>
        <taxon>fabids</taxon>
        <taxon>Fabales</taxon>
        <taxon>Fabaceae</taxon>
        <taxon>Papilionoideae</taxon>
        <taxon>50 kb inversion clade</taxon>
        <taxon>NPAAA clade</taxon>
        <taxon>Hologalegina</taxon>
        <taxon>IRL clade</taxon>
        <taxon>Cicereae</taxon>
        <taxon>Cicer</taxon>
    </lineage>
</organism>
<name>A0A1S2XVU2_CICAR</name>
<dbReference type="Proteomes" id="UP000087171">
    <property type="component" value="Chromosome Ca4"/>
</dbReference>
<gene>
    <name evidence="4" type="primary">LOC101492853</name>
</gene>
<dbReference type="STRING" id="3827.A0A1S2XVU2"/>
<dbReference type="PANTHER" id="PTHR33232">
    <property type="entry name" value="PROTEIN SIEVE ELEMENT OCCLUSION B-LIKE"/>
    <property type="match status" value="1"/>
</dbReference>
<dbReference type="eggNOG" id="ENOG502SJ4F">
    <property type="taxonomic scope" value="Eukaryota"/>
</dbReference>
<reference evidence="3" key="1">
    <citation type="journal article" date="2013" name="Nat. Biotechnol.">
        <title>Draft genome sequence of chickpea (Cicer arietinum) provides a resource for trait improvement.</title>
        <authorList>
            <person name="Varshney R.K."/>
            <person name="Song C."/>
            <person name="Saxena R.K."/>
            <person name="Azam S."/>
            <person name="Yu S."/>
            <person name="Sharpe A.G."/>
            <person name="Cannon S."/>
            <person name="Baek J."/>
            <person name="Rosen B.D."/>
            <person name="Tar'an B."/>
            <person name="Millan T."/>
            <person name="Zhang X."/>
            <person name="Ramsay L.D."/>
            <person name="Iwata A."/>
            <person name="Wang Y."/>
            <person name="Nelson W."/>
            <person name="Farmer A.D."/>
            <person name="Gaur P.M."/>
            <person name="Soderlund C."/>
            <person name="Penmetsa R.V."/>
            <person name="Xu C."/>
            <person name="Bharti A.K."/>
            <person name="He W."/>
            <person name="Winter P."/>
            <person name="Zhao S."/>
            <person name="Hane J.K."/>
            <person name="Carrasquilla-Garcia N."/>
            <person name="Condie J.A."/>
            <person name="Upadhyaya H.D."/>
            <person name="Luo M.C."/>
            <person name="Thudi M."/>
            <person name="Gowda C.L."/>
            <person name="Singh N.P."/>
            <person name="Lichtenzveig J."/>
            <person name="Gali K.K."/>
            <person name="Rubio J."/>
            <person name="Nadarajan N."/>
            <person name="Dolezel J."/>
            <person name="Bansal K.C."/>
            <person name="Xu X."/>
            <person name="Edwards D."/>
            <person name="Zhang G."/>
            <person name="Kahl G."/>
            <person name="Gil J."/>
            <person name="Singh K.B."/>
            <person name="Datta S.K."/>
            <person name="Jackson S.A."/>
            <person name="Wang J."/>
            <person name="Cook D.R."/>
        </authorList>
    </citation>
    <scope>NUCLEOTIDE SEQUENCE [LARGE SCALE GENOMIC DNA]</scope>
    <source>
        <strain evidence="3">cv. CDC Frontier</strain>
    </source>
</reference>
<sequence length="672" mass="76603">MSLSNSGVGGTGTNSLIKKSATSPQQNALLPNPFDLKDSEILDKVHLIHVPDDNELCNTDIISELVSSVVNQSITQISVTSFKPEFPKLKMISCQMITTRNAAHCAHQTTLWILQKLRSYSWDAKAVITLAAFTLEYGNYLHLSKMTTTDIVGNSLKQLNQMINTRKISTDITELVNDIVHMSVHLKEWATLASKGYDPEDVPALTDALKEIPVLVYWTIASLVASTGNLVGVSNYNLSDYRKRFSVVVPALVTHLSICKQQISKFEDQRTRLDIFKNPKDIVDLLKALIHRNGTDSPSIYEGKDLVKSGLDIFKQKHVLLFISSLDNIRDEILLLNAIYERLQEKPKEEKGFKKEDFKILWIPIVKSWDEANKETFKAMKSLIKWHLVEYFSELPGLKIIEDKEEIGYVGSPIIPVYNSKGIKTNVDAMELIFQWGILGFPFRTSDGHDLFLKWEWLWKIINKATPGLLVKGDRYIFIYGGTNNKWIQDFTTELDKVKRHESVKRADVIIVNYQLGKDDPKLVHNFWTGIQMKKLQNKERQDAVDSRIQEVVNKLFSLRRDPQGWIILSKGNSIKLLGHGEPAYQTLLEFPNWKDKLLEKEGFDIAFQEYYEVKAKETADREPCEVINVDTFNSNVIATISCPNPMCGRVMEVSSVHYKCCHCDEPNNISF</sequence>
<dbReference type="PaxDb" id="3827-XP_004495330.1"/>
<reference evidence="4" key="2">
    <citation type="submission" date="2025-08" db="UniProtKB">
        <authorList>
            <consortium name="RefSeq"/>
        </authorList>
    </citation>
    <scope>IDENTIFICATION</scope>
    <source>
        <tissue evidence="4">Etiolated seedlings</tissue>
    </source>
</reference>
<dbReference type="KEGG" id="cam:101492853"/>
<dbReference type="InterPro" id="IPR027942">
    <property type="entry name" value="SEO_N"/>
</dbReference>
<feature type="domain" description="Sieve element occlusion C-terminal" evidence="2">
    <location>
        <begin position="470"/>
        <end position="663"/>
    </location>
</feature>
<dbReference type="InterPro" id="IPR027944">
    <property type="entry name" value="SEO_C"/>
</dbReference>
<evidence type="ECO:0000313" key="4">
    <source>
        <dbReference type="RefSeq" id="XP_004495330.1"/>
    </source>
</evidence>
<feature type="domain" description="Sieve element occlusion N-terminal" evidence="1">
    <location>
        <begin position="83"/>
        <end position="279"/>
    </location>
</feature>
<accession>A0A1S2XVU2</accession>
<evidence type="ECO:0000259" key="1">
    <source>
        <dbReference type="Pfam" id="PF14576"/>
    </source>
</evidence>
<evidence type="ECO:0000313" key="3">
    <source>
        <dbReference type="Proteomes" id="UP000087171"/>
    </source>
</evidence>
<dbReference type="OrthoDB" id="1410343at2759"/>
<dbReference type="RefSeq" id="XP_004495330.1">
    <property type="nucleotide sequence ID" value="XM_004495273.3"/>
</dbReference>
<dbReference type="Pfam" id="PF14577">
    <property type="entry name" value="SEO_C"/>
    <property type="match status" value="1"/>
</dbReference>
<evidence type="ECO:0000259" key="2">
    <source>
        <dbReference type="Pfam" id="PF14577"/>
    </source>
</evidence>
<keyword evidence="3" id="KW-1185">Reference proteome</keyword>
<dbReference type="PANTHER" id="PTHR33232:SF19">
    <property type="entry name" value="SIEVE ELEMENT OCCLUSION-RELATED"/>
    <property type="match status" value="1"/>
</dbReference>
<protein>
    <submittedName>
        <fullName evidence="4">Protein SIEVE ELEMENT OCCLUSION B-like</fullName>
    </submittedName>
</protein>
<dbReference type="GO" id="GO:0010088">
    <property type="term" value="P:phloem development"/>
    <property type="evidence" value="ECO:0007669"/>
    <property type="project" value="InterPro"/>
</dbReference>
<dbReference type="GeneID" id="101492853"/>
<proteinExistence type="predicted"/>
<dbReference type="InterPro" id="IPR039299">
    <property type="entry name" value="SEOA"/>
</dbReference>
<dbReference type="Pfam" id="PF14576">
    <property type="entry name" value="SEO_N"/>
    <property type="match status" value="1"/>
</dbReference>